<evidence type="ECO:0000313" key="2">
    <source>
        <dbReference type="EMBL" id="MDN4473991.1"/>
    </source>
</evidence>
<dbReference type="PROSITE" id="PS51257">
    <property type="entry name" value="PROKAR_LIPOPROTEIN"/>
    <property type="match status" value="1"/>
</dbReference>
<protein>
    <submittedName>
        <fullName evidence="2">ABC transporter substrate-binding protein</fullName>
    </submittedName>
</protein>
<name>A0ABT8G4C2_9MICO</name>
<feature type="chain" id="PRO_5047178007" evidence="1">
    <location>
        <begin position="23"/>
        <end position="392"/>
    </location>
</feature>
<dbReference type="EMBL" id="JAUHPV010000009">
    <property type="protein sequence ID" value="MDN4473991.1"/>
    <property type="molecule type" value="Genomic_DNA"/>
</dbReference>
<proteinExistence type="predicted"/>
<dbReference type="RefSeq" id="WP_301130026.1">
    <property type="nucleotide sequence ID" value="NZ_JAUHPV010000009.1"/>
</dbReference>
<comment type="caution">
    <text evidence="2">The sequence shown here is derived from an EMBL/GenBank/DDBJ whole genome shotgun (WGS) entry which is preliminary data.</text>
</comment>
<reference evidence="2" key="1">
    <citation type="submission" date="2023-06" db="EMBL/GenBank/DDBJ databases">
        <title>SYSU T00b26.</title>
        <authorList>
            <person name="Gao L."/>
            <person name="Fang B.-Z."/>
            <person name="Li W.-J."/>
        </authorList>
    </citation>
    <scope>NUCLEOTIDE SEQUENCE</scope>
    <source>
        <strain evidence="2">SYSU T00b26</strain>
    </source>
</reference>
<evidence type="ECO:0000256" key="1">
    <source>
        <dbReference type="SAM" id="SignalP"/>
    </source>
</evidence>
<dbReference type="Gene3D" id="3.40.190.10">
    <property type="entry name" value="Periplasmic binding protein-like II"/>
    <property type="match status" value="1"/>
</dbReference>
<gene>
    <name evidence="2" type="ORF">QQX04_13400</name>
</gene>
<sequence>MSSPRTKAFAASGLVLASLALAACTSTEAEEPSGSSTASPSGAATGAIDLAAANCPADIKIQTDWNPEAEHGHLYALLGDEYTIDDNEKSVTGPLMASGEPTGVDVTILSGGPATGFTQPNAQMYNDPSIFLAYVGTDEAIAHAGDLPTVGVFAPLEKDPQMLMWDPETYPDVESIADLGDAGATIRVFPGGTYIDYFVGVGILSADQIDTTYDGTPAVFVSEGGAIAQQGFASAEPFIYENEVAEWGKPVGYQLINDAGYPKYAAVLSVIPENIDTYSDCLTALVPVLQQAELDYFEDPSATNELVLELVEAYDTGWVYSAGVAEYSVATLQAELVGNGHDDILGNLDPARVQELFDIVVPIYSEQGFNIPEDLTPEDIYTNEFIDESLGF</sequence>
<keyword evidence="1" id="KW-0732">Signal</keyword>
<dbReference type="Proteomes" id="UP001172738">
    <property type="component" value="Unassembled WGS sequence"/>
</dbReference>
<accession>A0ABT8G4C2</accession>
<organism evidence="2 3">
    <name type="scientific">Demequina zhanjiangensis</name>
    <dbReference type="NCBI Taxonomy" id="3051659"/>
    <lineage>
        <taxon>Bacteria</taxon>
        <taxon>Bacillati</taxon>
        <taxon>Actinomycetota</taxon>
        <taxon>Actinomycetes</taxon>
        <taxon>Micrococcales</taxon>
        <taxon>Demequinaceae</taxon>
        <taxon>Demequina</taxon>
    </lineage>
</organism>
<evidence type="ECO:0000313" key="3">
    <source>
        <dbReference type="Proteomes" id="UP001172738"/>
    </source>
</evidence>
<keyword evidence="3" id="KW-1185">Reference proteome</keyword>
<feature type="signal peptide" evidence="1">
    <location>
        <begin position="1"/>
        <end position="22"/>
    </location>
</feature>